<dbReference type="InterPro" id="IPR006224">
    <property type="entry name" value="PsdUridine_synth_RluA-like_CS"/>
</dbReference>
<proteinExistence type="inferred from homology"/>
<feature type="domain" description="Pseudouridine synthase RsuA/RluA-like" evidence="16">
    <location>
        <begin position="26"/>
        <end position="173"/>
    </location>
</feature>
<dbReference type="SUPFAM" id="SSF55120">
    <property type="entry name" value="Pseudouridine synthase"/>
    <property type="match status" value="1"/>
</dbReference>
<evidence type="ECO:0000256" key="13">
    <source>
        <dbReference type="ARBA" id="ARBA00042844"/>
    </source>
</evidence>
<reference evidence="17 18" key="1">
    <citation type="submission" date="2016-05" db="EMBL/GenBank/DDBJ databases">
        <authorList>
            <person name="Lavstsen T."/>
            <person name="Jespersen J.S."/>
        </authorList>
    </citation>
    <scope>NUCLEOTIDE SEQUENCE [LARGE SCALE GENOMIC DNA]</scope>
    <source>
        <strain evidence="17 18">KCJ1736</strain>
    </source>
</reference>
<comment type="catalytic activity">
    <reaction evidence="5">
        <text>uridine(32) in tRNA = pseudouridine(32) in tRNA</text>
        <dbReference type="Rhea" id="RHEA:42544"/>
        <dbReference type="Rhea" id="RHEA-COMP:10107"/>
        <dbReference type="Rhea" id="RHEA-COMP:10108"/>
        <dbReference type="ChEBI" id="CHEBI:65314"/>
        <dbReference type="ChEBI" id="CHEBI:65315"/>
        <dbReference type="EC" id="5.4.99.28"/>
    </reaction>
</comment>
<evidence type="ECO:0000313" key="17">
    <source>
        <dbReference type="EMBL" id="OAE49470.1"/>
    </source>
</evidence>
<evidence type="ECO:0000256" key="6">
    <source>
        <dbReference type="ARBA" id="ARBA00036916"/>
    </source>
</evidence>
<dbReference type="InterPro" id="IPR020103">
    <property type="entry name" value="PsdUridine_synth_cat_dom_sf"/>
</dbReference>
<dbReference type="PANTHER" id="PTHR21600:SF91">
    <property type="entry name" value="DUAL-SPECIFICITY RNA PSEUDOURIDINE SYNTHASE RLUA"/>
    <property type="match status" value="1"/>
</dbReference>
<dbReference type="GO" id="GO:0160142">
    <property type="term" value="F:23S rRNA pseudouridine(746) synthase activity"/>
    <property type="evidence" value="ECO:0007669"/>
    <property type="project" value="UniProtKB-EC"/>
</dbReference>
<evidence type="ECO:0000259" key="16">
    <source>
        <dbReference type="Pfam" id="PF00849"/>
    </source>
</evidence>
<comment type="function">
    <text evidence="7">Dual specificity enzyme that catalyzes the synthesis of pseudouridine from uracil-746 in 23S ribosomal RNA and from uracil-32 in the anticodon stem and loop of transfer RNAs.</text>
</comment>
<organism evidence="17 18">
    <name type="scientific">Agrobacterium tumefaciens</name>
    <dbReference type="NCBI Taxonomy" id="358"/>
    <lineage>
        <taxon>Bacteria</taxon>
        <taxon>Pseudomonadati</taxon>
        <taxon>Pseudomonadota</taxon>
        <taxon>Alphaproteobacteria</taxon>
        <taxon>Hyphomicrobiales</taxon>
        <taxon>Rhizobiaceae</taxon>
        <taxon>Rhizobium/Agrobacterium group</taxon>
        <taxon>Agrobacterium</taxon>
        <taxon>Agrobacterium tumefaciens complex</taxon>
    </lineage>
</organism>
<comment type="caution">
    <text evidence="17">The sequence shown here is derived from an EMBL/GenBank/DDBJ whole genome shotgun (WGS) entry which is preliminary data.</text>
</comment>
<gene>
    <name evidence="17" type="ORF">A7J57_18935</name>
</gene>
<evidence type="ECO:0000256" key="12">
    <source>
        <dbReference type="ARBA" id="ARBA00042372"/>
    </source>
</evidence>
<dbReference type="GO" id="GO:0003723">
    <property type="term" value="F:RNA binding"/>
    <property type="evidence" value="ECO:0007669"/>
    <property type="project" value="InterPro"/>
</dbReference>
<dbReference type="CDD" id="cd02869">
    <property type="entry name" value="PseudoU_synth_RluA_like"/>
    <property type="match status" value="1"/>
</dbReference>
<evidence type="ECO:0000256" key="10">
    <source>
        <dbReference type="ARBA" id="ARBA00039988"/>
    </source>
</evidence>
<dbReference type="InterPro" id="IPR050188">
    <property type="entry name" value="RluA_PseudoU_synthase"/>
</dbReference>
<sequence length="222" mass="24883">MSSELSNPIYNPPLDPWLTIVHRDNDLLVLDKQSGLLSVPGRDPALSDSLMTRVQKEFPKALMINRLDKDTSGIVLMSLNRKAHAAIASQFENRQTRKSYVAIVWGEVKGEEGEVDLPLAIDPENKPRHRVDHENGKPAQSLWRVLERLPLPATRLALTPLTGRTHQLRVHMKALGHPILGDDFYAEGDARIAAPRLMLHAQEVGFRHPDGRDVTYTVACPF</sequence>
<dbReference type="Gene3D" id="3.30.2350.10">
    <property type="entry name" value="Pseudouridine synthase"/>
    <property type="match status" value="1"/>
</dbReference>
<accession>A0A176XJB9</accession>
<dbReference type="GO" id="GO:0008033">
    <property type="term" value="P:tRNA processing"/>
    <property type="evidence" value="ECO:0007669"/>
    <property type="project" value="UniProtKB-KW"/>
</dbReference>
<dbReference type="EC" id="5.4.99.28" evidence="8"/>
<dbReference type="InterPro" id="IPR006145">
    <property type="entry name" value="PsdUridine_synth_RsuA/RluA"/>
</dbReference>
<comment type="similarity">
    <text evidence="1">Belongs to the pseudouridine synthase RluA family.</text>
</comment>
<dbReference type="RefSeq" id="WP_063947121.1">
    <property type="nucleotide sequence ID" value="NZ_LXPS01000002.1"/>
</dbReference>
<evidence type="ECO:0000256" key="4">
    <source>
        <dbReference type="ARBA" id="ARBA00023235"/>
    </source>
</evidence>
<evidence type="ECO:0000313" key="18">
    <source>
        <dbReference type="Proteomes" id="UP000077098"/>
    </source>
</evidence>
<evidence type="ECO:0000256" key="1">
    <source>
        <dbReference type="ARBA" id="ARBA00010876"/>
    </source>
</evidence>
<dbReference type="GO" id="GO:0000455">
    <property type="term" value="P:enzyme-directed rRNA pseudouridine synthesis"/>
    <property type="evidence" value="ECO:0007669"/>
    <property type="project" value="TreeGrafter"/>
</dbReference>
<dbReference type="EC" id="5.4.99.29" evidence="9"/>
<evidence type="ECO:0000256" key="9">
    <source>
        <dbReference type="ARBA" id="ARBA00038945"/>
    </source>
</evidence>
<keyword evidence="2" id="KW-0698">rRNA processing</keyword>
<dbReference type="EMBL" id="LXPS01000002">
    <property type="protein sequence ID" value="OAE49470.1"/>
    <property type="molecule type" value="Genomic_DNA"/>
</dbReference>
<keyword evidence="3" id="KW-0819">tRNA processing</keyword>
<evidence type="ECO:0000256" key="2">
    <source>
        <dbReference type="ARBA" id="ARBA00022552"/>
    </source>
</evidence>
<dbReference type="Pfam" id="PF00849">
    <property type="entry name" value="PseudoU_synth_2"/>
    <property type="match status" value="1"/>
</dbReference>
<dbReference type="PANTHER" id="PTHR21600">
    <property type="entry name" value="MITOCHONDRIAL RNA PSEUDOURIDINE SYNTHASE"/>
    <property type="match status" value="1"/>
</dbReference>
<evidence type="ECO:0000256" key="14">
    <source>
        <dbReference type="ARBA" id="ARBA00042883"/>
    </source>
</evidence>
<dbReference type="PROSITE" id="PS01129">
    <property type="entry name" value="PSI_RLU"/>
    <property type="match status" value="1"/>
</dbReference>
<evidence type="ECO:0000256" key="11">
    <source>
        <dbReference type="ARBA" id="ARBA00041266"/>
    </source>
</evidence>
<evidence type="ECO:0000256" key="3">
    <source>
        <dbReference type="ARBA" id="ARBA00022694"/>
    </source>
</evidence>
<evidence type="ECO:0000256" key="8">
    <source>
        <dbReference type="ARBA" id="ARBA00038944"/>
    </source>
</evidence>
<name>A0A176XJB9_AGRTU</name>
<dbReference type="Proteomes" id="UP000077098">
    <property type="component" value="Unassembled WGS sequence"/>
</dbReference>
<protein>
    <recommendedName>
        <fullName evidence="10">Dual-specificity RNA pseudouridine synthase RluA</fullName>
        <ecNumber evidence="8">5.4.99.28</ecNumber>
        <ecNumber evidence="9">5.4.99.29</ecNumber>
    </recommendedName>
    <alternativeName>
        <fullName evidence="11">23S rRNA pseudouridine(746) synthase</fullName>
    </alternativeName>
    <alternativeName>
        <fullName evidence="14">Ribosomal large subunit pseudouridine synthase A</fullName>
    </alternativeName>
    <alternativeName>
        <fullName evidence="13">rRNA pseudouridylate synthase A</fullName>
    </alternativeName>
    <alternativeName>
        <fullName evidence="15">rRNA-uridine isomerase A</fullName>
    </alternativeName>
    <alternativeName>
        <fullName evidence="12">tRNA pseudouridine(32) synthase</fullName>
    </alternativeName>
</protein>
<dbReference type="AlphaFoldDB" id="A0A176XJB9"/>
<evidence type="ECO:0000256" key="5">
    <source>
        <dbReference type="ARBA" id="ARBA00036184"/>
    </source>
</evidence>
<comment type="catalytic activity">
    <reaction evidence="6">
        <text>uridine(746) in 23S rRNA = pseudouridine(746) in 23S rRNA</text>
        <dbReference type="Rhea" id="RHEA:42548"/>
        <dbReference type="Rhea" id="RHEA-COMP:10109"/>
        <dbReference type="Rhea" id="RHEA-COMP:10110"/>
        <dbReference type="ChEBI" id="CHEBI:65314"/>
        <dbReference type="ChEBI" id="CHEBI:65315"/>
        <dbReference type="EC" id="5.4.99.29"/>
    </reaction>
</comment>
<keyword evidence="4" id="KW-0413">Isomerase</keyword>
<dbReference type="GO" id="GO:0160151">
    <property type="term" value="F:tRNA pseudouridine(32) synthase activity"/>
    <property type="evidence" value="ECO:0007669"/>
    <property type="project" value="UniProtKB-EC"/>
</dbReference>
<evidence type="ECO:0000256" key="15">
    <source>
        <dbReference type="ARBA" id="ARBA00043143"/>
    </source>
</evidence>
<evidence type="ECO:0000256" key="7">
    <source>
        <dbReference type="ARBA" id="ARBA00037305"/>
    </source>
</evidence>